<keyword evidence="2" id="KW-0378">Hydrolase</keyword>
<evidence type="ECO:0000313" key="3">
    <source>
        <dbReference type="Proteomes" id="UP000093080"/>
    </source>
</evidence>
<feature type="domain" description="NTP pyrophosphohydrolase MazG-like" evidence="1">
    <location>
        <begin position="24"/>
        <end position="97"/>
    </location>
</feature>
<dbReference type="NCBIfam" id="TIGR00444">
    <property type="entry name" value="mazG"/>
    <property type="match status" value="1"/>
</dbReference>
<dbReference type="InterPro" id="IPR004518">
    <property type="entry name" value="MazG-like_dom"/>
</dbReference>
<dbReference type="GO" id="GO:0047429">
    <property type="term" value="F:nucleoside triphosphate diphosphatase activity"/>
    <property type="evidence" value="ECO:0007669"/>
    <property type="project" value="InterPro"/>
</dbReference>
<dbReference type="GO" id="GO:0046052">
    <property type="term" value="P:UTP catabolic process"/>
    <property type="evidence" value="ECO:0007669"/>
    <property type="project" value="TreeGrafter"/>
</dbReference>
<dbReference type="InterPro" id="IPR048015">
    <property type="entry name" value="NTP-PPase_MazG-like_N"/>
</dbReference>
<feature type="domain" description="NTP pyrophosphohydrolase MazG-like" evidence="1">
    <location>
        <begin position="164"/>
        <end position="223"/>
    </location>
</feature>
<dbReference type="EMBL" id="MAGO01000013">
    <property type="protein sequence ID" value="OCC14342.1"/>
    <property type="molecule type" value="Genomic_DNA"/>
</dbReference>
<dbReference type="SUPFAM" id="SSF101386">
    <property type="entry name" value="all-alpha NTP pyrophosphatases"/>
    <property type="match status" value="2"/>
</dbReference>
<evidence type="ECO:0000259" key="1">
    <source>
        <dbReference type="Pfam" id="PF03819"/>
    </source>
</evidence>
<dbReference type="OrthoDB" id="9808939at2"/>
<dbReference type="PATRIC" id="fig|1156395.6.peg.2241"/>
<dbReference type="GO" id="GO:0046081">
    <property type="term" value="P:dUTP catabolic process"/>
    <property type="evidence" value="ECO:0007669"/>
    <property type="project" value="TreeGrafter"/>
</dbReference>
<evidence type="ECO:0000313" key="2">
    <source>
        <dbReference type="EMBL" id="OCC14342.1"/>
    </source>
</evidence>
<dbReference type="CDD" id="cd11528">
    <property type="entry name" value="NTP-PPase_MazG_Nterm"/>
    <property type="match status" value="1"/>
</dbReference>
<dbReference type="GO" id="GO:0046061">
    <property type="term" value="P:dATP catabolic process"/>
    <property type="evidence" value="ECO:0007669"/>
    <property type="project" value="TreeGrafter"/>
</dbReference>
<dbReference type="STRING" id="1156395.DBT_2215"/>
<dbReference type="GO" id="GO:0046047">
    <property type="term" value="P:TTP catabolic process"/>
    <property type="evidence" value="ECO:0007669"/>
    <property type="project" value="TreeGrafter"/>
</dbReference>
<dbReference type="Proteomes" id="UP000093080">
    <property type="component" value="Unassembled WGS sequence"/>
</dbReference>
<gene>
    <name evidence="2" type="ORF">DBT_2215</name>
</gene>
<dbReference type="Pfam" id="PF03819">
    <property type="entry name" value="MazG"/>
    <property type="match status" value="2"/>
</dbReference>
<dbReference type="RefSeq" id="WP_067620256.1">
    <property type="nucleotide sequence ID" value="NZ_MAGO01000013.1"/>
</dbReference>
<dbReference type="InterPro" id="IPR011551">
    <property type="entry name" value="NTP_PyrPHydrolase_MazG"/>
</dbReference>
<accession>A0A1B9F345</accession>
<dbReference type="GO" id="GO:0046076">
    <property type="term" value="P:dTTP catabolic process"/>
    <property type="evidence" value="ECO:0007669"/>
    <property type="project" value="TreeGrafter"/>
</dbReference>
<dbReference type="PANTHER" id="PTHR30522">
    <property type="entry name" value="NUCLEOSIDE TRIPHOSPHATE PYROPHOSPHOHYDROLASE"/>
    <property type="match status" value="1"/>
</dbReference>
<protein>
    <submittedName>
        <fullName evidence="2">Nucleoside triphosphate pyrophosphohydrolase MazG</fullName>
    </submittedName>
</protein>
<dbReference type="AlphaFoldDB" id="A0A1B9F345"/>
<dbReference type="Gene3D" id="1.10.287.1080">
    <property type="entry name" value="MazG-like"/>
    <property type="match status" value="2"/>
</dbReference>
<dbReference type="NCBIfam" id="NF007113">
    <property type="entry name" value="PRK09562.1"/>
    <property type="match status" value="1"/>
</dbReference>
<proteinExistence type="predicted"/>
<name>A0A1B9F345_9BACT</name>
<sequence>MINKLWEIIRTLRAPDGCPWDREQTPQSVKKYLLEETCELLDAIDSGSSHEVKEELGDLLFMLLFLAFMYEEQEEGFLEGAVSHVRDKMIRRHPHIFGVTTVSSANEVKQNWQAIKAEEAKSKGKRPSVLGEIPRSLPSLQRAYRLGERASRVGFDWKDVKGVMEKFEEERLEFEKALATANRDHVEEELGDILFTIANLARHLGINPEEALFKTTRRFEDRFKRMEDEFRKKDIDLEDADIELMDEVWARVKKD</sequence>
<dbReference type="PANTHER" id="PTHR30522:SF0">
    <property type="entry name" value="NUCLEOSIDE TRIPHOSPHATE PYROPHOSPHOHYDROLASE"/>
    <property type="match status" value="1"/>
</dbReference>
<dbReference type="GO" id="GO:0006203">
    <property type="term" value="P:dGTP catabolic process"/>
    <property type="evidence" value="ECO:0007669"/>
    <property type="project" value="TreeGrafter"/>
</dbReference>
<dbReference type="CDD" id="cd11529">
    <property type="entry name" value="NTP-PPase_MazG_Cterm"/>
    <property type="match status" value="1"/>
</dbReference>
<reference evidence="2 3" key="1">
    <citation type="submission" date="2016-06" db="EMBL/GenBank/DDBJ databases">
        <title>Respiratory ammonification of nitrate coupled to the oxidation of elemental sulfur in deep-sea autotrophic thermophilic bacteria.</title>
        <authorList>
            <person name="Slobodkina G.B."/>
            <person name="Mardanov A.V."/>
            <person name="Ravin N.V."/>
            <person name="Frolova A.A."/>
            <person name="Viryasiv M.B."/>
            <person name="Chernyh N.A."/>
            <person name="Bonch-Osmolovskaya E.A."/>
            <person name="Slobodkin A.I."/>
        </authorList>
    </citation>
    <scope>NUCLEOTIDE SEQUENCE [LARGE SCALE GENOMIC DNA]</scope>
    <source>
        <strain evidence="2 3">S69</strain>
    </source>
</reference>
<dbReference type="InterPro" id="IPR048011">
    <property type="entry name" value="NTP-PPase_MazG-like_C"/>
</dbReference>
<organism evidence="2 3">
    <name type="scientific">Dissulfuribacter thermophilus</name>
    <dbReference type="NCBI Taxonomy" id="1156395"/>
    <lineage>
        <taxon>Bacteria</taxon>
        <taxon>Pseudomonadati</taxon>
        <taxon>Thermodesulfobacteriota</taxon>
        <taxon>Dissulfuribacteria</taxon>
        <taxon>Dissulfuribacterales</taxon>
        <taxon>Dissulfuribacteraceae</taxon>
        <taxon>Dissulfuribacter</taxon>
    </lineage>
</organism>
<dbReference type="FunFam" id="1.10.287.1080:FF:000003">
    <property type="entry name" value="Nucleoside triphosphate pyrophosphohydrolase"/>
    <property type="match status" value="1"/>
</dbReference>
<keyword evidence="3" id="KW-1185">Reference proteome</keyword>
<comment type="caution">
    <text evidence="2">The sequence shown here is derived from an EMBL/GenBank/DDBJ whole genome shotgun (WGS) entry which is preliminary data.</text>
</comment>